<dbReference type="Gene3D" id="3.40.50.1110">
    <property type="entry name" value="SGNH hydrolase"/>
    <property type="match status" value="1"/>
</dbReference>
<protein>
    <recommendedName>
        <fullName evidence="2">SGNH hydrolase-type esterase domain-containing protein</fullName>
    </recommendedName>
</protein>
<organism evidence="3 4">
    <name type="scientific">Mucilaginibacter hurinus</name>
    <dbReference type="NCBI Taxonomy" id="2201324"/>
    <lineage>
        <taxon>Bacteria</taxon>
        <taxon>Pseudomonadati</taxon>
        <taxon>Bacteroidota</taxon>
        <taxon>Sphingobacteriia</taxon>
        <taxon>Sphingobacteriales</taxon>
        <taxon>Sphingobacteriaceae</taxon>
        <taxon>Mucilaginibacter</taxon>
    </lineage>
</organism>
<dbReference type="AlphaFoldDB" id="A0A367GLB2"/>
<feature type="signal peptide" evidence="1">
    <location>
        <begin position="1"/>
        <end position="20"/>
    </location>
</feature>
<evidence type="ECO:0000256" key="1">
    <source>
        <dbReference type="SAM" id="SignalP"/>
    </source>
</evidence>
<dbReference type="EMBL" id="QGDC01000007">
    <property type="protein sequence ID" value="RCH54249.1"/>
    <property type="molecule type" value="Genomic_DNA"/>
</dbReference>
<dbReference type="RefSeq" id="WP_114005760.1">
    <property type="nucleotide sequence ID" value="NZ_QGDC01000007.1"/>
</dbReference>
<keyword evidence="4" id="KW-1185">Reference proteome</keyword>
<dbReference type="InterPro" id="IPR036514">
    <property type="entry name" value="SGNH_hydro_sf"/>
</dbReference>
<dbReference type="GO" id="GO:0004622">
    <property type="term" value="F:phosphatidylcholine lysophospholipase activity"/>
    <property type="evidence" value="ECO:0007669"/>
    <property type="project" value="TreeGrafter"/>
</dbReference>
<keyword evidence="1" id="KW-0732">Signal</keyword>
<feature type="domain" description="SGNH hydrolase-type esterase" evidence="2">
    <location>
        <begin position="59"/>
        <end position="209"/>
    </location>
</feature>
<dbReference type="Proteomes" id="UP000253209">
    <property type="component" value="Unassembled WGS sequence"/>
</dbReference>
<name>A0A367GLB2_9SPHI</name>
<proteinExistence type="predicted"/>
<dbReference type="PANTHER" id="PTHR30383">
    <property type="entry name" value="THIOESTERASE 1/PROTEASE 1/LYSOPHOSPHOLIPASE L1"/>
    <property type="match status" value="1"/>
</dbReference>
<dbReference type="PANTHER" id="PTHR30383:SF5">
    <property type="entry name" value="SGNH HYDROLASE-TYPE ESTERASE DOMAIN-CONTAINING PROTEIN"/>
    <property type="match status" value="1"/>
</dbReference>
<feature type="chain" id="PRO_5016688667" description="SGNH hydrolase-type esterase domain-containing protein" evidence="1">
    <location>
        <begin position="21"/>
        <end position="219"/>
    </location>
</feature>
<accession>A0A367GLB2</accession>
<evidence type="ECO:0000313" key="3">
    <source>
        <dbReference type="EMBL" id="RCH54249.1"/>
    </source>
</evidence>
<dbReference type="Pfam" id="PF13472">
    <property type="entry name" value="Lipase_GDSL_2"/>
    <property type="match status" value="1"/>
</dbReference>
<evidence type="ECO:0000313" key="4">
    <source>
        <dbReference type="Proteomes" id="UP000253209"/>
    </source>
</evidence>
<dbReference type="InterPro" id="IPR051532">
    <property type="entry name" value="Ester_Hydrolysis_Enzymes"/>
</dbReference>
<dbReference type="InterPro" id="IPR013830">
    <property type="entry name" value="SGNH_hydro"/>
</dbReference>
<gene>
    <name evidence="3" type="ORF">DJ568_13195</name>
</gene>
<reference evidence="3 4" key="1">
    <citation type="submission" date="2018-05" db="EMBL/GenBank/DDBJ databases">
        <title>Mucilaginibacter hurinus sp. nov., isolated from briquette warehouse soil.</title>
        <authorList>
            <person name="Choi L."/>
        </authorList>
    </citation>
    <scope>NUCLEOTIDE SEQUENCE [LARGE SCALE GENOMIC DNA]</scope>
    <source>
        <strain evidence="3 4">ZR32</strain>
    </source>
</reference>
<evidence type="ECO:0000259" key="2">
    <source>
        <dbReference type="Pfam" id="PF13472"/>
    </source>
</evidence>
<comment type="caution">
    <text evidence="3">The sequence shown here is derived from an EMBL/GenBank/DDBJ whole genome shotgun (WGS) entry which is preliminary data.</text>
</comment>
<dbReference type="OrthoDB" id="9790057at2"/>
<dbReference type="SUPFAM" id="SSF52266">
    <property type="entry name" value="SGNH hydrolase"/>
    <property type="match status" value="1"/>
</dbReference>
<sequence>MKFKYLIILVLSAFLLPAKAQTGFPFDKDVRHFKRLDSLNSPKPGGILFIGSSSITLWDDLEERFKDKPIIKRGLGGSQLTHWVQYYMPYVVYPYQPKKIFIYAGENDLGMGRTPQQVADDFKKFWEMVNAKLPNTKIYYLTMKPSPLRHKLINDVNLGNSLIKAFIDTKPNTKYIDVASILLKKETMFPDSSLFKPDYLHLNSKGYDRWQKVLKKHVK</sequence>